<evidence type="ECO:0000256" key="2">
    <source>
        <dbReference type="ARBA" id="ARBA00012528"/>
    </source>
</evidence>
<accession>Q87EM4</accession>
<dbReference type="SMR" id="Q87EM4"/>
<feature type="transmembrane region" description="Helical" evidence="4">
    <location>
        <begin position="362"/>
        <end position="381"/>
    </location>
</feature>
<dbReference type="InterPro" id="IPR011623">
    <property type="entry name" value="7TMR_DISM_rcpt_extracell_dom1"/>
</dbReference>
<comment type="cofactor">
    <cofactor evidence="1">
        <name>Mg(2+)</name>
        <dbReference type="ChEBI" id="CHEBI:18420"/>
    </cofactor>
</comment>
<dbReference type="Pfam" id="PF07696">
    <property type="entry name" value="7TMR-DISMED2"/>
    <property type="match status" value="1"/>
</dbReference>
<dbReference type="Pfam" id="PF07695">
    <property type="entry name" value="7TMR-DISM_7TM"/>
    <property type="match status" value="1"/>
</dbReference>
<evidence type="ECO:0000256" key="4">
    <source>
        <dbReference type="SAM" id="Phobius"/>
    </source>
</evidence>
<dbReference type="InterPro" id="IPR000160">
    <property type="entry name" value="GGDEF_dom"/>
</dbReference>
<keyword evidence="7" id="KW-1185">Reference proteome</keyword>
<dbReference type="KEGG" id="xft:PD_0279"/>
<dbReference type="SMART" id="SM00267">
    <property type="entry name" value="GGDEF"/>
    <property type="match status" value="1"/>
</dbReference>
<keyword evidence="4" id="KW-1133">Transmembrane helix</keyword>
<dbReference type="HOGENOM" id="CLU_476336_0_0_6"/>
<dbReference type="CDD" id="cd01949">
    <property type="entry name" value="GGDEF"/>
    <property type="match status" value="1"/>
</dbReference>
<reference evidence="6 7" key="1">
    <citation type="journal article" date="2003" name="J. Bacteriol.">
        <title>Comparative analyses of the complete genome sequences of Pierce's disease and citrus variegated chlorosis strains of Xylella fastidiosa.</title>
        <authorList>
            <person name="Van Sluys M.A."/>
            <person name="de Oliveira M.C."/>
            <person name="Monteiro-Vitorello C.B."/>
            <person name="Miyaki C.Y."/>
            <person name="Furlan L.R."/>
            <person name="Camargo L.E."/>
            <person name="da Silva A.C."/>
            <person name="Moon D.H."/>
            <person name="Takita M.A."/>
            <person name="Lemos E.G."/>
            <person name="Machado M.A."/>
            <person name="Ferro M.I."/>
            <person name="da Silva F.R."/>
            <person name="Goldman M.H."/>
            <person name="Goldman G.H."/>
            <person name="Lemos M.V."/>
            <person name="El-Dorry H."/>
            <person name="Tsai S.M."/>
            <person name="Carrer H."/>
            <person name="Carraro D.M."/>
            <person name="de Oliveira R.C."/>
            <person name="Nunes L.R."/>
            <person name="Siqueira W.J."/>
            <person name="Coutinho L.L."/>
            <person name="Kimura E.T."/>
            <person name="Ferro E.S."/>
            <person name="Harakava R."/>
            <person name="Kuramae E.E."/>
            <person name="Marino C.L."/>
            <person name="Giglioti E."/>
            <person name="Abreu I.L."/>
            <person name="Alves L.M."/>
            <person name="do Amaral A.M."/>
            <person name="Baia G.S."/>
            <person name="Blanco S.R."/>
            <person name="Brito M.S."/>
            <person name="Cannavan F.S."/>
            <person name="Celestino A.V."/>
            <person name="da Cunha A.F."/>
            <person name="Fenille R.C."/>
            <person name="Ferro J.A."/>
            <person name="Formighieri E.F."/>
            <person name="Kishi L.T."/>
            <person name="Leoni S.G."/>
            <person name="Oliveira A.R."/>
            <person name="Rosa V.E.Jr."/>
            <person name="Sassaki F.T."/>
            <person name="Sena J.A."/>
            <person name="de Souza A.A."/>
            <person name="Truffi D."/>
            <person name="Tsukumo F."/>
            <person name="Yanai G.M."/>
            <person name="Zaros L.G."/>
            <person name="Civerolo E.L."/>
            <person name="Simpson A.J."/>
            <person name="Almeida N.F.Jr."/>
            <person name="Setubal J.C."/>
            <person name="Kitajima J.P."/>
        </authorList>
    </citation>
    <scope>NUCLEOTIDE SEQUENCE [LARGE SCALE GENOMIC DNA]</scope>
    <source>
        <strain evidence="7">Temecula1 / ATCC 700964</strain>
    </source>
</reference>
<dbReference type="InterPro" id="IPR029787">
    <property type="entry name" value="Nucleotide_cyclase"/>
</dbReference>
<dbReference type="PANTHER" id="PTHR45138">
    <property type="entry name" value="REGULATORY COMPONENTS OF SENSORY TRANSDUCTION SYSTEM"/>
    <property type="match status" value="1"/>
</dbReference>
<evidence type="ECO:0000313" key="7">
    <source>
        <dbReference type="Proteomes" id="UP000002516"/>
    </source>
</evidence>
<dbReference type="Gene3D" id="2.60.40.2380">
    <property type="match status" value="1"/>
</dbReference>
<dbReference type="PANTHER" id="PTHR45138:SF9">
    <property type="entry name" value="DIGUANYLATE CYCLASE DGCM-RELATED"/>
    <property type="match status" value="1"/>
</dbReference>
<keyword evidence="4" id="KW-0812">Transmembrane</keyword>
<feature type="transmembrane region" description="Helical" evidence="4">
    <location>
        <begin position="393"/>
        <end position="416"/>
    </location>
</feature>
<feature type="domain" description="GGDEF" evidence="5">
    <location>
        <begin position="463"/>
        <end position="594"/>
    </location>
</feature>
<organism evidence="6 7">
    <name type="scientific">Xylella fastidiosa (strain Temecula1 / ATCC 700964)</name>
    <dbReference type="NCBI Taxonomy" id="183190"/>
    <lineage>
        <taxon>Bacteria</taxon>
        <taxon>Pseudomonadati</taxon>
        <taxon>Pseudomonadota</taxon>
        <taxon>Gammaproteobacteria</taxon>
        <taxon>Lysobacterales</taxon>
        <taxon>Lysobacteraceae</taxon>
        <taxon>Xylella</taxon>
    </lineage>
</organism>
<evidence type="ECO:0000256" key="1">
    <source>
        <dbReference type="ARBA" id="ARBA00001946"/>
    </source>
</evidence>
<dbReference type="Gene3D" id="3.30.70.270">
    <property type="match status" value="1"/>
</dbReference>
<proteinExistence type="predicted"/>
<comment type="catalytic activity">
    <reaction evidence="3">
        <text>2 GTP = 3',3'-c-di-GMP + 2 diphosphate</text>
        <dbReference type="Rhea" id="RHEA:24898"/>
        <dbReference type="ChEBI" id="CHEBI:33019"/>
        <dbReference type="ChEBI" id="CHEBI:37565"/>
        <dbReference type="ChEBI" id="CHEBI:58805"/>
        <dbReference type="EC" id="2.7.7.65"/>
    </reaction>
</comment>
<dbReference type="GO" id="GO:0052621">
    <property type="term" value="F:diguanylate cyclase activity"/>
    <property type="evidence" value="ECO:0007669"/>
    <property type="project" value="UniProtKB-EC"/>
</dbReference>
<dbReference type="Proteomes" id="UP000002516">
    <property type="component" value="Chromosome"/>
</dbReference>
<dbReference type="PROSITE" id="PS50887">
    <property type="entry name" value="GGDEF"/>
    <property type="match status" value="1"/>
</dbReference>
<feature type="transmembrane region" description="Helical" evidence="4">
    <location>
        <begin position="275"/>
        <end position="295"/>
    </location>
</feature>
<name>Q87EM4_XYLFT</name>
<sequence length="594" mass="65915">MHLKCVEAKRDCRVGDALWFMGPSRSVTFSVMPLLGAAKRMKRQLGYFLLRGVLLWLCLAAPAVAQSLMLERLDDDPPAHEVLAGVYDAMLRPNDTGGASIYETARHPVWWRIRADRQISAAGQPKLQIEFPYLNWVEAWVPGRSVPSHHAIYGAAADRRYATRALVIDLPEGLPQGRAVWLRVHAQSTISMPVSIVSNDVVHRRDLDHVAWYSFILGLTTVLAVLSASLWVRLREPVYGYFTVNLVCVLLYLIGFDGEARGFPVLGELFGSSPVPIRVVATFGGFVIVNFQRHYLNTAFRIPRVDLALKASSGWLLVMAVLNVVPQIQPYPVLTYLSLMVASLLLLFSCVWLGGVRGHRDAWSLLVAWTPLLLFSMLRSLELIGWNRLSGNGAWIGYGLSMSLGLSCLLVTLVLADHMLELRRDRDRARLLANVDGLTGALTRVAIERRLERDIDDARQMGTPLSVAFIDIDHFKRINDEYGHAAGDACLRQVVQRVRGWLRASDALGRHGGDELIAILPGADLVAARRVAEGIRVAVSSQPFQFECTRLRCTLSLGVASWLPDESIEALLQRADNGLYASKAAGRDRVSTEM</sequence>
<feature type="transmembrane region" description="Helical" evidence="4">
    <location>
        <begin position="210"/>
        <end position="231"/>
    </location>
</feature>
<keyword evidence="4" id="KW-0472">Membrane</keyword>
<dbReference type="EC" id="2.7.7.65" evidence="2"/>
<feature type="transmembrane region" description="Helical" evidence="4">
    <location>
        <begin position="307"/>
        <end position="328"/>
    </location>
</feature>
<evidence type="ECO:0000256" key="3">
    <source>
        <dbReference type="ARBA" id="ARBA00034247"/>
    </source>
</evidence>
<feature type="transmembrane region" description="Helical" evidence="4">
    <location>
        <begin position="334"/>
        <end position="355"/>
    </location>
</feature>
<feature type="transmembrane region" description="Helical" evidence="4">
    <location>
        <begin position="238"/>
        <end position="255"/>
    </location>
</feature>
<dbReference type="Pfam" id="PF00990">
    <property type="entry name" value="GGDEF"/>
    <property type="match status" value="1"/>
</dbReference>
<dbReference type="FunFam" id="3.30.70.270:FF:000001">
    <property type="entry name" value="Diguanylate cyclase domain protein"/>
    <property type="match status" value="1"/>
</dbReference>
<dbReference type="InterPro" id="IPR043128">
    <property type="entry name" value="Rev_trsase/Diguanyl_cyclase"/>
</dbReference>
<evidence type="ECO:0000313" key="6">
    <source>
        <dbReference type="EMBL" id="AAO28165.1"/>
    </source>
</evidence>
<dbReference type="AlphaFoldDB" id="Q87EM4"/>
<dbReference type="InterPro" id="IPR050469">
    <property type="entry name" value="Diguanylate_Cyclase"/>
</dbReference>
<dbReference type="SUPFAM" id="SSF55073">
    <property type="entry name" value="Nucleotide cyclase"/>
    <property type="match status" value="1"/>
</dbReference>
<feature type="transmembrane region" description="Helical" evidence="4">
    <location>
        <begin position="48"/>
        <end position="69"/>
    </location>
</feature>
<dbReference type="NCBIfam" id="TIGR00254">
    <property type="entry name" value="GGDEF"/>
    <property type="match status" value="1"/>
</dbReference>
<evidence type="ECO:0000259" key="5">
    <source>
        <dbReference type="PROSITE" id="PS50887"/>
    </source>
</evidence>
<dbReference type="EMBL" id="AE009442">
    <property type="protein sequence ID" value="AAO28165.1"/>
    <property type="molecule type" value="Genomic_DNA"/>
</dbReference>
<dbReference type="InterPro" id="IPR011622">
    <property type="entry name" value="7TMR_DISM_rcpt_extracell_dom2"/>
</dbReference>
<gene>
    <name evidence="6" type="ordered locus">PD_0279</name>
</gene>
<protein>
    <recommendedName>
        <fullName evidence="2">diguanylate cyclase</fullName>
        <ecNumber evidence="2">2.7.7.65</ecNumber>
    </recommendedName>
</protein>